<dbReference type="SUPFAM" id="SSF51735">
    <property type="entry name" value="NAD(P)-binding Rossmann-fold domains"/>
    <property type="match status" value="1"/>
</dbReference>
<feature type="domain" description="Thioester reductase (TE)" evidence="5">
    <location>
        <begin position="61"/>
        <end position="376"/>
    </location>
</feature>
<proteinExistence type="inferred from homology"/>
<evidence type="ECO:0000313" key="7">
    <source>
        <dbReference type="Proteomes" id="UP000636458"/>
    </source>
</evidence>
<keyword evidence="2" id="KW-0444">Lipid biosynthesis</keyword>
<keyword evidence="7" id="KW-1185">Reference proteome</keyword>
<feature type="compositionally biased region" description="Low complexity" evidence="4">
    <location>
        <begin position="804"/>
        <end position="824"/>
    </location>
</feature>
<dbReference type="InterPro" id="IPR026055">
    <property type="entry name" value="FAR"/>
</dbReference>
<gene>
    <name evidence="6" type="ORF">IV501_02750</name>
</gene>
<dbReference type="Pfam" id="PF12710">
    <property type="entry name" value="HAD"/>
    <property type="match status" value="1"/>
</dbReference>
<protein>
    <submittedName>
        <fullName evidence="6">SDR family oxidoreductase</fullName>
    </submittedName>
</protein>
<dbReference type="RefSeq" id="WP_200554869.1">
    <property type="nucleotide sequence ID" value="NZ_JAEPES010000001.1"/>
</dbReference>
<evidence type="ECO:0000256" key="2">
    <source>
        <dbReference type="ARBA" id="ARBA00022516"/>
    </source>
</evidence>
<dbReference type="SUPFAM" id="SSF56784">
    <property type="entry name" value="HAD-like"/>
    <property type="match status" value="1"/>
</dbReference>
<feature type="region of interest" description="Disordered" evidence="4">
    <location>
        <begin position="1"/>
        <end position="36"/>
    </location>
</feature>
<keyword evidence="3" id="KW-0443">Lipid metabolism</keyword>
<dbReference type="InterPro" id="IPR036291">
    <property type="entry name" value="NAD(P)-bd_dom_sf"/>
</dbReference>
<dbReference type="CDD" id="cd09071">
    <property type="entry name" value="FAR_C"/>
    <property type="match status" value="1"/>
</dbReference>
<dbReference type="InterPro" id="IPR033640">
    <property type="entry name" value="FAR_C"/>
</dbReference>
<evidence type="ECO:0000259" key="5">
    <source>
        <dbReference type="Pfam" id="PF07993"/>
    </source>
</evidence>
<dbReference type="Proteomes" id="UP000636458">
    <property type="component" value="Unassembled WGS sequence"/>
</dbReference>
<evidence type="ECO:0000256" key="4">
    <source>
        <dbReference type="SAM" id="MobiDB-lite"/>
    </source>
</evidence>
<feature type="region of interest" description="Disordered" evidence="4">
    <location>
        <begin position="791"/>
        <end position="824"/>
    </location>
</feature>
<feature type="compositionally biased region" description="Basic residues" evidence="4">
    <location>
        <begin position="18"/>
        <end position="35"/>
    </location>
</feature>
<comment type="similarity">
    <text evidence="1">Belongs to the fatty acyl-CoA reductase family.</text>
</comment>
<dbReference type="Pfam" id="PF07993">
    <property type="entry name" value="NAD_binding_4"/>
    <property type="match status" value="1"/>
</dbReference>
<comment type="caution">
    <text evidence="6">The sequence shown here is derived from an EMBL/GenBank/DDBJ whole genome shotgun (WGS) entry which is preliminary data.</text>
</comment>
<dbReference type="Gene3D" id="3.40.50.1000">
    <property type="entry name" value="HAD superfamily/HAD-like"/>
    <property type="match status" value="1"/>
</dbReference>
<dbReference type="InterPro" id="IPR036412">
    <property type="entry name" value="HAD-like_sf"/>
</dbReference>
<dbReference type="InterPro" id="IPR013120">
    <property type="entry name" value="FAR_NAD-bd"/>
</dbReference>
<reference evidence="6" key="1">
    <citation type="submission" date="2021-01" db="EMBL/GenBank/DDBJ databases">
        <title>Lacisediminihabitans sp. nov. strain G11-30, isolated from Antarctic Soil.</title>
        <authorList>
            <person name="Li J."/>
        </authorList>
    </citation>
    <scope>NUCLEOTIDE SEQUENCE</scope>
    <source>
        <strain evidence="6">G11-30</strain>
    </source>
</reference>
<dbReference type="InterPro" id="IPR023214">
    <property type="entry name" value="HAD_sf"/>
</dbReference>
<dbReference type="PANTHER" id="PTHR11011:SF45">
    <property type="entry name" value="FATTY ACYL-COA REDUCTASE CG8306-RELATED"/>
    <property type="match status" value="1"/>
</dbReference>
<accession>A0A934SQY9</accession>
<name>A0A934SQY9_9MICO</name>
<evidence type="ECO:0000313" key="6">
    <source>
        <dbReference type="EMBL" id="MBK4346544.1"/>
    </source>
</evidence>
<dbReference type="GO" id="GO:0080019">
    <property type="term" value="F:alcohol-forming very long-chain fatty acyl-CoA reductase activity"/>
    <property type="evidence" value="ECO:0007669"/>
    <property type="project" value="InterPro"/>
</dbReference>
<dbReference type="Gene3D" id="1.20.1440.100">
    <property type="entry name" value="SG protein - dephosphorylation function"/>
    <property type="match status" value="1"/>
</dbReference>
<evidence type="ECO:0000256" key="1">
    <source>
        <dbReference type="ARBA" id="ARBA00005928"/>
    </source>
</evidence>
<dbReference type="Gene3D" id="3.40.50.720">
    <property type="entry name" value="NAD(P)-binding Rossmann-like Domain"/>
    <property type="match status" value="1"/>
</dbReference>
<dbReference type="AlphaFoldDB" id="A0A934SQY9"/>
<organism evidence="6 7">
    <name type="scientific">Lacisediminihabitans changchengi</name>
    <dbReference type="NCBI Taxonomy" id="2787634"/>
    <lineage>
        <taxon>Bacteria</taxon>
        <taxon>Bacillati</taxon>
        <taxon>Actinomycetota</taxon>
        <taxon>Actinomycetes</taxon>
        <taxon>Micrococcales</taxon>
        <taxon>Microbacteriaceae</taxon>
        <taxon>Lacisediminihabitans</taxon>
    </lineage>
</organism>
<dbReference type="GO" id="GO:0010345">
    <property type="term" value="P:suberin biosynthetic process"/>
    <property type="evidence" value="ECO:0007669"/>
    <property type="project" value="TreeGrafter"/>
</dbReference>
<sequence length="824" mass="91033">MSSTENTPADEAPAARKPAVRKPAARKPAARKPAVRKAAAAVAPASSKPEGIGLTNEHIFLTGGTGFVGQAILERLLSDYPDTRISLLVRGKGSQTGEGRLQNLMRKPVFKSWIERIGEDAAKAEVARRVSVIEGSLSNVGTLPDDIDVVIHSASTVSFDPPIDEAFDTNVGGANGVYGALLESGSDPHVVHVSTAYVQGIRKGIAPEASLQHTVDWAAEYEAAKTARARVEFESRQPEALRGFLADARARHGKTGPQAVSQFAELARSEWVRERLVDYGRTRAESLGWTDVYTLTKAFAERVAEERWAQAGHRLSVVRPSIIESSLQHPFPGWIDGFKVADPLILAYGRGQLPDFPGLPDSILDVIPVDYVVNAIIAVAATKADPDDPKYYHVSSGKSNPLPFHRMYENVNAYFTANPLPDEHGDIRVPLWRFPGGQRVEKALVKREKQAERAEKFVSQLPTTPRTRKWLDGIKHGQHQLEVLRGYTNLYRAYVQTEIIFDDTNTKALHLSLPAELRDDRGIDLDKIDWEDYFQKVHFPAVTTLTRAFANRPAAKPRSTPLLPARSDVVAVFDLEGTVLESNLVKQYLQLWSGSVPRSRVAHDLGNFAFSLPKYVKAERRDRGDFIRTFMRRYEGFKVSEIERQVRGGFGRAMMRRALPDALKRVAEHRAAGHRTILVTGSIDLTVQPFLPFFDEVVAGSMHERDGVLTGYLADPPLVDEARAAWLRNYAEVNGYDLSKSYGYGDSHADLVWLQLLGNPAAVNPDLPLYRHAQEKRWNILDWKRGPAAHQSTSPIASELPTISKGDGSTADAASARSTTTHGI</sequence>
<dbReference type="GO" id="GO:0035336">
    <property type="term" value="P:long-chain fatty-acyl-CoA metabolic process"/>
    <property type="evidence" value="ECO:0007669"/>
    <property type="project" value="TreeGrafter"/>
</dbReference>
<evidence type="ECO:0000256" key="3">
    <source>
        <dbReference type="ARBA" id="ARBA00023098"/>
    </source>
</evidence>
<dbReference type="PANTHER" id="PTHR11011">
    <property type="entry name" value="MALE STERILITY PROTEIN 2-RELATED"/>
    <property type="match status" value="1"/>
</dbReference>
<dbReference type="EMBL" id="JAEPES010000001">
    <property type="protein sequence ID" value="MBK4346544.1"/>
    <property type="molecule type" value="Genomic_DNA"/>
</dbReference>